<dbReference type="Proteomes" id="UP000230405">
    <property type="component" value="Unassembled WGS sequence"/>
</dbReference>
<protein>
    <recommendedName>
        <fullName evidence="1">NIF system FeS cluster assembly NifU N-terminal domain-containing protein</fullName>
    </recommendedName>
</protein>
<comment type="caution">
    <text evidence="2">The sequence shown here is derived from an EMBL/GenBank/DDBJ whole genome shotgun (WGS) entry which is preliminary data.</text>
</comment>
<dbReference type="AlphaFoldDB" id="A0A2M7VFS9"/>
<dbReference type="GO" id="GO:0051536">
    <property type="term" value="F:iron-sulfur cluster binding"/>
    <property type="evidence" value="ECO:0007669"/>
    <property type="project" value="InterPro"/>
</dbReference>
<dbReference type="EMBL" id="PFPO01000023">
    <property type="protein sequence ID" value="PIZ99510.1"/>
    <property type="molecule type" value="Genomic_DNA"/>
</dbReference>
<accession>A0A2M7VFS9</accession>
<dbReference type="GO" id="GO:0005506">
    <property type="term" value="F:iron ion binding"/>
    <property type="evidence" value="ECO:0007669"/>
    <property type="project" value="InterPro"/>
</dbReference>
<sequence>MLIYYHKLEAFGKIQYGINNLNRLIIYFLYMPVSKKKKVIADGVGQQGNWLYSNIVKKHFFQPQNIMMPGTEEKFKANGVGYVGSPACGDMMKVFLKIDPKTERVKKFKWQTFGCASAIASTSMLSVMATEKGGMKIDQALKIRPQDIMARLGGLPDRKVHCSVLGDKALRAAINDYFKKT</sequence>
<dbReference type="SUPFAM" id="SSF82649">
    <property type="entry name" value="SufE/NifU"/>
    <property type="match status" value="1"/>
</dbReference>
<reference evidence="3" key="1">
    <citation type="submission" date="2017-09" db="EMBL/GenBank/DDBJ databases">
        <title>Depth-based differentiation of microbial function through sediment-hosted aquifers and enrichment of novel symbionts in the deep terrestrial subsurface.</title>
        <authorList>
            <person name="Probst A.J."/>
            <person name="Ladd B."/>
            <person name="Jarett J.K."/>
            <person name="Geller-Mcgrath D.E."/>
            <person name="Sieber C.M.K."/>
            <person name="Emerson J.B."/>
            <person name="Anantharaman K."/>
            <person name="Thomas B.C."/>
            <person name="Malmstrom R."/>
            <person name="Stieglmeier M."/>
            <person name="Klingl A."/>
            <person name="Woyke T."/>
            <person name="Ryan C.M."/>
            <person name="Banfield J.F."/>
        </authorList>
    </citation>
    <scope>NUCLEOTIDE SEQUENCE [LARGE SCALE GENOMIC DNA]</scope>
</reference>
<feature type="domain" description="NIF system FeS cluster assembly NifU N-terminal" evidence="1">
    <location>
        <begin position="52"/>
        <end position="180"/>
    </location>
</feature>
<gene>
    <name evidence="2" type="ORF">COX77_01295</name>
</gene>
<organism evidence="2 3">
    <name type="scientific">Candidatus Komeilibacteria bacterium CG_4_10_14_0_2_um_filter_37_10</name>
    <dbReference type="NCBI Taxonomy" id="1974470"/>
    <lineage>
        <taxon>Bacteria</taxon>
        <taxon>Candidatus Komeiliibacteriota</taxon>
    </lineage>
</organism>
<proteinExistence type="predicted"/>
<dbReference type="PANTHER" id="PTHR10093">
    <property type="entry name" value="IRON-SULFUR CLUSTER ASSEMBLY ENZYME NIFU HOMOLOG"/>
    <property type="match status" value="1"/>
</dbReference>
<evidence type="ECO:0000313" key="2">
    <source>
        <dbReference type="EMBL" id="PIZ99510.1"/>
    </source>
</evidence>
<dbReference type="Gene3D" id="3.90.1010.10">
    <property type="match status" value="1"/>
</dbReference>
<dbReference type="GO" id="GO:0016226">
    <property type="term" value="P:iron-sulfur cluster assembly"/>
    <property type="evidence" value="ECO:0007669"/>
    <property type="project" value="InterPro"/>
</dbReference>
<evidence type="ECO:0000259" key="1">
    <source>
        <dbReference type="Pfam" id="PF01592"/>
    </source>
</evidence>
<dbReference type="InterPro" id="IPR002871">
    <property type="entry name" value="NIF_FeS_clus_asmbl_NifU_N"/>
</dbReference>
<dbReference type="CDD" id="cd06664">
    <property type="entry name" value="IscU_like"/>
    <property type="match status" value="1"/>
</dbReference>
<dbReference type="Pfam" id="PF01592">
    <property type="entry name" value="NifU_N"/>
    <property type="match status" value="1"/>
</dbReference>
<evidence type="ECO:0000313" key="3">
    <source>
        <dbReference type="Proteomes" id="UP000230405"/>
    </source>
</evidence>
<name>A0A2M7VFS9_9BACT</name>